<evidence type="ECO:0008006" key="4">
    <source>
        <dbReference type="Google" id="ProtNLM"/>
    </source>
</evidence>
<feature type="region of interest" description="Disordered" evidence="1">
    <location>
        <begin position="419"/>
        <end position="654"/>
    </location>
</feature>
<protein>
    <recommendedName>
        <fullName evidence="4">JmjC domain-containing protein</fullName>
    </recommendedName>
</protein>
<dbReference type="Proteomes" id="UP000284706">
    <property type="component" value="Unassembled WGS sequence"/>
</dbReference>
<dbReference type="Gene3D" id="2.60.120.650">
    <property type="entry name" value="Cupin"/>
    <property type="match status" value="1"/>
</dbReference>
<feature type="compositionally biased region" description="Acidic residues" evidence="1">
    <location>
        <begin position="577"/>
        <end position="591"/>
    </location>
</feature>
<dbReference type="InParanoid" id="A0A409WBS8"/>
<feature type="compositionally biased region" description="Acidic residues" evidence="1">
    <location>
        <begin position="475"/>
        <end position="500"/>
    </location>
</feature>
<feature type="compositionally biased region" description="Basic and acidic residues" evidence="1">
    <location>
        <begin position="427"/>
        <end position="451"/>
    </location>
</feature>
<keyword evidence="3" id="KW-1185">Reference proteome</keyword>
<dbReference type="OrthoDB" id="3062013at2759"/>
<name>A0A409WBS8_9AGAR</name>
<sequence length="1288" mass="142300">MDAFESHLLTGKGSSQAVMRMQERLSIQVDFRSGNLTQIDDGRPSQSAIDTMKVCSVLFGYKVVDTLARLSGLYPQTSPPVPRQVKPGAKYLDEVLNRLTSWKDVLLDFRASLELATPVMIEQEDGVITSTSNNHQRLFHFVAKMDVVRKKAGFLQNFSLAAAHLAFLKDTDFKPGEVPDLPDDYVKQQGGRGSVVDQVDAKFYKQFGSQQASAGALRASLQVGFGITPILWLHPTLLATRKGLDRTRLLNTWEALGTDKPPLLEEIEHCILQALAVTAVGLQTPFSALERLRDSLPWERIENMDEADNSWFILSSDAPKPRSDTQNDLMVAGFKPEALPSMAPQEMPRQITPEGGFSDKRQEVGLTVDVEMEDDQAAQSTVNAEVEMDTQVANVGPVLGQPADYDMASEEGLLLSGEAGMDVDGEEQSRRETGSGGEDRRVESGKKKDDEKSDDAEGSWIGGQPSNAKLSGNGEGEEVDEKDSNDERGNDEEESTDEDESGRKLDMQHGRIRNGRSSVQRSSEEYSDEESNDEETGGGAEGSGKPRRRSGDVQSGDGGGKQSGVKEDDGKGFVLSNEEDSDDDTSSEDSGGEIANRIPGQRKSTRLSSANASRKQTPSLQESTISNTKPKRRPKMGVKNSTKPSPGLLQASGNTIENPIDVDALFSKIGDGPFRAYKLISVQEPKPKPVLITTAKPARLPSPTKIVAYGPRGEKFIFEPTFHFEDAHKDLDLFTKAVEGYYINSLPRHHKDQPTEIRESSMIAVLTEAEFTAMSPKQSLELLSRKHIVLDQVSTQEVKFDAAGLRSVRPLHNVCAVQDTSIHSMKSTMKERIINGTLQQVLDSVNDPEGKFLNCLDFPGSLFATPVTSYATELIAWHYTRGAKGYQATMEYPRAHMRWHLVSTGNTVTWVHIDSDGLCSEIVVVCGKKVWYLGGPKAEHAYTLSDILIFLQNDFYVEVPISTLNWEAVVLTPGTRLLSLMRPSTPHIVLTPEPTICQGGHFYSTPTLKDTIIGIVHSFVCNKLITNTIHDPARALLRRIAQFFHEGLVEGKFDQDSEEFEHLPKLDTFSGVLDLLSLCNAIILANALDPRTYSVPGQGEEEEASKERAMAMETYDLNDIPHAERLEMIHARGICVHLLQWFEAHFEIQDKRNDHVIGIVAGAYLGRQAATIVNYKAAACPIAGHKVEGAPHCSPDMLNKQVKNAIQVWPDAKQNFDPTNHTKTYNLHYGARAELLMPVKRSSPIRRISPSTESTFRRLGTTPLDDVYIRMTQGEKAHAEGRKRPRTE</sequence>
<evidence type="ECO:0000256" key="1">
    <source>
        <dbReference type="SAM" id="MobiDB-lite"/>
    </source>
</evidence>
<evidence type="ECO:0000313" key="2">
    <source>
        <dbReference type="EMBL" id="PPQ75956.1"/>
    </source>
</evidence>
<gene>
    <name evidence="2" type="ORF">CVT26_005784</name>
</gene>
<feature type="compositionally biased region" description="Polar residues" evidence="1">
    <location>
        <begin position="606"/>
        <end position="628"/>
    </location>
</feature>
<feature type="compositionally biased region" description="Acidic residues" evidence="1">
    <location>
        <begin position="525"/>
        <end position="536"/>
    </location>
</feature>
<dbReference type="STRING" id="231916.A0A409WBS8"/>
<dbReference type="SUPFAM" id="SSF51197">
    <property type="entry name" value="Clavaminate synthase-like"/>
    <property type="match status" value="1"/>
</dbReference>
<organism evidence="2 3">
    <name type="scientific">Gymnopilus dilepis</name>
    <dbReference type="NCBI Taxonomy" id="231916"/>
    <lineage>
        <taxon>Eukaryota</taxon>
        <taxon>Fungi</taxon>
        <taxon>Dikarya</taxon>
        <taxon>Basidiomycota</taxon>
        <taxon>Agaricomycotina</taxon>
        <taxon>Agaricomycetes</taxon>
        <taxon>Agaricomycetidae</taxon>
        <taxon>Agaricales</taxon>
        <taxon>Agaricineae</taxon>
        <taxon>Hymenogastraceae</taxon>
        <taxon>Gymnopilus</taxon>
    </lineage>
</organism>
<reference evidence="2 3" key="1">
    <citation type="journal article" date="2018" name="Evol. Lett.">
        <title>Horizontal gene cluster transfer increased hallucinogenic mushroom diversity.</title>
        <authorList>
            <person name="Reynolds H.T."/>
            <person name="Vijayakumar V."/>
            <person name="Gluck-Thaler E."/>
            <person name="Korotkin H.B."/>
            <person name="Matheny P.B."/>
            <person name="Slot J.C."/>
        </authorList>
    </citation>
    <scope>NUCLEOTIDE SEQUENCE [LARGE SCALE GENOMIC DNA]</scope>
    <source>
        <strain evidence="2 3">SRW20</strain>
    </source>
</reference>
<proteinExistence type="predicted"/>
<accession>A0A409WBS8</accession>
<evidence type="ECO:0000313" key="3">
    <source>
        <dbReference type="Proteomes" id="UP000284706"/>
    </source>
</evidence>
<comment type="caution">
    <text evidence="2">The sequence shown here is derived from an EMBL/GenBank/DDBJ whole genome shotgun (WGS) entry which is preliminary data.</text>
</comment>
<dbReference type="EMBL" id="NHYE01005211">
    <property type="protein sequence ID" value="PPQ75956.1"/>
    <property type="molecule type" value="Genomic_DNA"/>
</dbReference>